<feature type="transmembrane region" description="Helical" evidence="10">
    <location>
        <begin position="335"/>
        <end position="354"/>
    </location>
</feature>
<keyword evidence="9 10" id="KW-0472">Membrane</keyword>
<comment type="pathway">
    <text evidence="2">Protein modification; protein glycosylation.</text>
</comment>
<feature type="transmembrane region" description="Helical" evidence="10">
    <location>
        <begin position="136"/>
        <end position="162"/>
    </location>
</feature>
<feature type="transmembrane region" description="Helical" evidence="10">
    <location>
        <begin position="374"/>
        <end position="392"/>
    </location>
</feature>
<evidence type="ECO:0000313" key="12">
    <source>
        <dbReference type="Proteomes" id="UP000265100"/>
    </source>
</evidence>
<dbReference type="Pfam" id="PF03901">
    <property type="entry name" value="Glyco_transf_22"/>
    <property type="match status" value="1"/>
</dbReference>
<sequence length="561" mass="64157">MNVHINLFFCNRSISRGGQVWAPEGSTAFKCLLSARFCAALLSNISDCDETFNYWEPMHYLLYGTGMQTWEYSPLYAIRSYAYLWLHALPACLHAHVLQTNKVLVFYFVRCVLAFSCCVCELYFYKAVCKKFGLHVGRLMLAFLVLSTGLFCSSAAFLPSSFCMYTTLVAMTGWFQDSTPLAIIGVAAGAIVGWPFSALIGLPIAFDLLVLKRQWKSFITWSFIALLLLLVPLVAVDSFFYGKLVIAPLNILLYNVFTPHGPDLYAVAFYFVNGVLNFNLVFALALFSLPLTALMETLLHRFNGVTWAARNWLTLSPMYLWMLVFFTRPHKEERFLFPIYPLICLSGAVALSSLQKCYHFLFHSDTDWKHYTVSSNWLALSAVVVFAVLSLSRSVALSEVCYHAPLDLACQRNVLAKSGIRFPSSFLLPHSQVVQKICTGFQCLIKFCKARMPLVRWPHRIIPANMNDQNLEEPSRYVDLKQCHYLVDLDTDEETPLEPRYSASKEEWTIIAYKPFLQASRSSPLFRAFYIPFISDHHITFRRYAILKPRRQKQPRKRSHG</sequence>
<keyword evidence="12" id="KW-1185">Reference proteome</keyword>
<keyword evidence="4 10" id="KW-0328">Glycosyltransferase</keyword>
<dbReference type="GO" id="GO:0005789">
    <property type="term" value="C:endoplasmic reticulum membrane"/>
    <property type="evidence" value="ECO:0007669"/>
    <property type="project" value="UniProtKB-SubCell"/>
</dbReference>
<name>A0A3P8RGI7_ASTCA</name>
<dbReference type="Proteomes" id="UP000265100">
    <property type="component" value="Unplaced"/>
</dbReference>
<evidence type="ECO:0000256" key="1">
    <source>
        <dbReference type="ARBA" id="ARBA00004477"/>
    </source>
</evidence>
<evidence type="ECO:0000256" key="2">
    <source>
        <dbReference type="ARBA" id="ARBA00004922"/>
    </source>
</evidence>
<dbReference type="AlphaFoldDB" id="A0A3P8RGI7"/>
<dbReference type="PANTHER" id="PTHR22760">
    <property type="entry name" value="GLYCOSYLTRANSFERASE"/>
    <property type="match status" value="1"/>
</dbReference>
<feature type="transmembrane region" description="Helical" evidence="10">
    <location>
        <begin position="264"/>
        <end position="287"/>
    </location>
</feature>
<dbReference type="EC" id="2.4.1.-" evidence="10"/>
<dbReference type="InterPro" id="IPR005599">
    <property type="entry name" value="GPI_mannosylTrfase"/>
</dbReference>
<feature type="transmembrane region" description="Helical" evidence="10">
    <location>
        <begin position="307"/>
        <end position="326"/>
    </location>
</feature>
<evidence type="ECO:0000256" key="4">
    <source>
        <dbReference type="ARBA" id="ARBA00022676"/>
    </source>
</evidence>
<evidence type="ECO:0000256" key="3">
    <source>
        <dbReference type="ARBA" id="ARBA00007063"/>
    </source>
</evidence>
<accession>A0A3P8RGI7</accession>
<keyword evidence="8 10" id="KW-1133">Transmembrane helix</keyword>
<evidence type="ECO:0000256" key="6">
    <source>
        <dbReference type="ARBA" id="ARBA00022692"/>
    </source>
</evidence>
<feature type="transmembrane region" description="Helical" evidence="10">
    <location>
        <begin position="218"/>
        <end position="234"/>
    </location>
</feature>
<comment type="subcellular location">
    <subcellularLocation>
        <location evidence="1 10">Endoplasmic reticulum membrane</location>
        <topology evidence="1 10">Multi-pass membrane protein</topology>
    </subcellularLocation>
</comment>
<reference evidence="11" key="1">
    <citation type="submission" date="2025-08" db="UniProtKB">
        <authorList>
            <consortium name="Ensembl"/>
        </authorList>
    </citation>
    <scope>IDENTIFICATION</scope>
</reference>
<evidence type="ECO:0000256" key="10">
    <source>
        <dbReference type="RuleBase" id="RU363075"/>
    </source>
</evidence>
<proteinExistence type="inferred from homology"/>
<keyword evidence="6 10" id="KW-0812">Transmembrane</keyword>
<dbReference type="UniPathway" id="UPA00378"/>
<comment type="similarity">
    <text evidence="3 10">Belongs to the glycosyltransferase 22 family.</text>
</comment>
<evidence type="ECO:0000256" key="8">
    <source>
        <dbReference type="ARBA" id="ARBA00022989"/>
    </source>
</evidence>
<dbReference type="Ensembl" id="ENSACLT00000041691.2">
    <property type="protein sequence ID" value="ENSACLP00000040734.2"/>
    <property type="gene ID" value="ENSACLG00000027419.2"/>
</dbReference>
<feature type="transmembrane region" description="Helical" evidence="10">
    <location>
        <begin position="104"/>
        <end position="124"/>
    </location>
</feature>
<evidence type="ECO:0000256" key="5">
    <source>
        <dbReference type="ARBA" id="ARBA00022679"/>
    </source>
</evidence>
<organism evidence="11 12">
    <name type="scientific">Astatotilapia calliptera</name>
    <name type="common">Eastern happy</name>
    <name type="synonym">Chromis callipterus</name>
    <dbReference type="NCBI Taxonomy" id="8154"/>
    <lineage>
        <taxon>Eukaryota</taxon>
        <taxon>Metazoa</taxon>
        <taxon>Chordata</taxon>
        <taxon>Craniata</taxon>
        <taxon>Vertebrata</taxon>
        <taxon>Euteleostomi</taxon>
        <taxon>Actinopterygii</taxon>
        <taxon>Neopterygii</taxon>
        <taxon>Teleostei</taxon>
        <taxon>Neoteleostei</taxon>
        <taxon>Acanthomorphata</taxon>
        <taxon>Ovalentaria</taxon>
        <taxon>Cichlomorphae</taxon>
        <taxon>Cichliformes</taxon>
        <taxon>Cichlidae</taxon>
        <taxon>African cichlids</taxon>
        <taxon>Pseudocrenilabrinae</taxon>
        <taxon>Haplochromini</taxon>
        <taxon>Astatotilapia</taxon>
    </lineage>
</organism>
<keyword evidence="5" id="KW-0808">Transferase</keyword>
<reference evidence="11" key="2">
    <citation type="submission" date="2025-09" db="UniProtKB">
        <authorList>
            <consortium name="Ensembl"/>
        </authorList>
    </citation>
    <scope>IDENTIFICATION</scope>
</reference>
<dbReference type="GO" id="GO:0000026">
    <property type="term" value="F:alpha-1,2-mannosyltransferase activity"/>
    <property type="evidence" value="ECO:0007669"/>
    <property type="project" value="TreeGrafter"/>
</dbReference>
<evidence type="ECO:0000256" key="9">
    <source>
        <dbReference type="ARBA" id="ARBA00023136"/>
    </source>
</evidence>
<evidence type="ECO:0000313" key="11">
    <source>
        <dbReference type="Ensembl" id="ENSACLP00000040734.2"/>
    </source>
</evidence>
<protein>
    <recommendedName>
        <fullName evidence="10">Mannosyltransferase</fullName>
        <ecNumber evidence="10">2.4.1.-</ecNumber>
    </recommendedName>
</protein>
<dbReference type="GO" id="GO:0006487">
    <property type="term" value="P:protein N-linked glycosylation"/>
    <property type="evidence" value="ECO:0007669"/>
    <property type="project" value="TreeGrafter"/>
</dbReference>
<dbReference type="GeneTree" id="ENSGT00950000183090"/>
<feature type="transmembrane region" description="Helical" evidence="10">
    <location>
        <begin position="182"/>
        <end position="206"/>
    </location>
</feature>
<keyword evidence="7 10" id="KW-0256">Endoplasmic reticulum</keyword>
<dbReference type="STRING" id="8154.ENSACLP00000040734"/>
<evidence type="ECO:0000256" key="7">
    <source>
        <dbReference type="ARBA" id="ARBA00022824"/>
    </source>
</evidence>
<dbReference type="PANTHER" id="PTHR22760:SF2">
    <property type="entry name" value="ALPHA-1,2-MANNOSYLTRANSFERASE ALG9"/>
    <property type="match status" value="1"/>
</dbReference>
<dbReference type="OMA" id="HIADCDE"/>